<dbReference type="EMBL" id="BARU01002882">
    <property type="protein sequence ID" value="GAH18955.1"/>
    <property type="molecule type" value="Genomic_DNA"/>
</dbReference>
<comment type="caution">
    <text evidence="2">The sequence shown here is derived from an EMBL/GenBank/DDBJ whole genome shotgun (WGS) entry which is preliminary data.</text>
</comment>
<dbReference type="GO" id="GO:0055085">
    <property type="term" value="P:transmembrane transport"/>
    <property type="evidence" value="ECO:0007669"/>
    <property type="project" value="InterPro"/>
</dbReference>
<sequence length="191" mass="21581">DICELAKAAGATYIARSTTYHINSTIRYLEKAIKHKGFSVVDVICDCPTLFGRFNKLGDVTQMMLKQKEQAIQFKKAQKMSPEDLEGKIITGELYENTQKLEYTDAYQKIIEKPEDVVGIKFRVMQTPIYIGLFKYLGSNAIPMPWGEVYTAIQQGVMDGLTIPIGTLKITRIKNINKSKNPIFIVPDLLL</sequence>
<accession>X1EF74</accession>
<evidence type="ECO:0000256" key="1">
    <source>
        <dbReference type="ARBA" id="ARBA00022729"/>
    </source>
</evidence>
<feature type="non-terminal residue" evidence="2">
    <location>
        <position position="1"/>
    </location>
</feature>
<reference evidence="2" key="1">
    <citation type="journal article" date="2014" name="Front. Microbiol.">
        <title>High frequency of phylogenetically diverse reductive dehalogenase-homologous genes in deep subseafloor sedimentary metagenomes.</title>
        <authorList>
            <person name="Kawai M."/>
            <person name="Futagami T."/>
            <person name="Toyoda A."/>
            <person name="Takaki Y."/>
            <person name="Nishi S."/>
            <person name="Hori S."/>
            <person name="Arai W."/>
            <person name="Tsubouchi T."/>
            <person name="Morono Y."/>
            <person name="Uchiyama I."/>
            <person name="Ito T."/>
            <person name="Fujiyama A."/>
            <person name="Inagaki F."/>
            <person name="Takami H."/>
        </authorList>
    </citation>
    <scope>NUCLEOTIDE SEQUENCE</scope>
    <source>
        <strain evidence="2">Expedition CK06-06</strain>
    </source>
</reference>
<evidence type="ECO:0008006" key="3">
    <source>
        <dbReference type="Google" id="ProtNLM"/>
    </source>
</evidence>
<dbReference type="PANTHER" id="PTHR33376">
    <property type="match status" value="1"/>
</dbReference>
<dbReference type="Pfam" id="PF03480">
    <property type="entry name" value="DctP"/>
    <property type="match status" value="1"/>
</dbReference>
<dbReference type="InterPro" id="IPR029061">
    <property type="entry name" value="THDP-binding"/>
</dbReference>
<dbReference type="PANTHER" id="PTHR33376:SF2">
    <property type="entry name" value="DICARBOXYLATE-BINDING PERIPLASMIC PROTEIN"/>
    <property type="match status" value="1"/>
</dbReference>
<dbReference type="Gene3D" id="3.40.190.170">
    <property type="entry name" value="Bacterial extracellular solute-binding protein, family 7"/>
    <property type="match status" value="1"/>
</dbReference>
<keyword evidence="1" id="KW-0732">Signal</keyword>
<name>X1EF74_9ZZZZ</name>
<gene>
    <name evidence="2" type="ORF">S03H2_06538</name>
</gene>
<proteinExistence type="predicted"/>
<dbReference type="InterPro" id="IPR018389">
    <property type="entry name" value="DctP_fam"/>
</dbReference>
<dbReference type="SUPFAM" id="SSF52518">
    <property type="entry name" value="Thiamin diphosphate-binding fold (THDP-binding)"/>
    <property type="match status" value="1"/>
</dbReference>
<dbReference type="InterPro" id="IPR038404">
    <property type="entry name" value="TRAP_DctP_sf"/>
</dbReference>
<dbReference type="Gene3D" id="3.40.50.970">
    <property type="match status" value="1"/>
</dbReference>
<evidence type="ECO:0000313" key="2">
    <source>
        <dbReference type="EMBL" id="GAH18955.1"/>
    </source>
</evidence>
<dbReference type="AlphaFoldDB" id="X1EF74"/>
<organism evidence="2">
    <name type="scientific">marine sediment metagenome</name>
    <dbReference type="NCBI Taxonomy" id="412755"/>
    <lineage>
        <taxon>unclassified sequences</taxon>
        <taxon>metagenomes</taxon>
        <taxon>ecological metagenomes</taxon>
    </lineage>
</organism>
<dbReference type="GO" id="GO:0030246">
    <property type="term" value="F:carbohydrate binding"/>
    <property type="evidence" value="ECO:0007669"/>
    <property type="project" value="TreeGrafter"/>
</dbReference>
<protein>
    <recommendedName>
        <fullName evidence="3">Thiamine pyrophosphate enzyme TPP-binding domain-containing protein</fullName>
    </recommendedName>
</protein>